<dbReference type="Proteomes" id="UP000540656">
    <property type="component" value="Unassembled WGS sequence"/>
</dbReference>
<evidence type="ECO:0000313" key="2">
    <source>
        <dbReference type="Proteomes" id="UP000540656"/>
    </source>
</evidence>
<sequence>MTGPTITTPATTPAPHRLAVPFRDVRGAALRWALDLPAREALATKVISLGDGAGVHAPVVELRVLGASHQVLVRNGTEEFSETVACDLVAGEMLPANTARPGYGFTSSTEVLSQSALAERVDDLVQHLDPSPMAIVAGFPGDRLAVTALELSVTDDVLTWQTWHAYPQAGELVRTHSQLVLEVTNRV</sequence>
<reference evidence="1 2" key="1">
    <citation type="submission" date="2020-07" db="EMBL/GenBank/DDBJ databases">
        <title>Sequencing the genomes of 1000 actinobacteria strains.</title>
        <authorList>
            <person name="Klenk H.-P."/>
        </authorList>
    </citation>
    <scope>NUCLEOTIDE SEQUENCE [LARGE SCALE GENOMIC DNA]</scope>
    <source>
        <strain evidence="1 2">DSM 23819</strain>
    </source>
</reference>
<organism evidence="1 2">
    <name type="scientific">Nocardioides daedukensis</name>
    <dbReference type="NCBI Taxonomy" id="634462"/>
    <lineage>
        <taxon>Bacteria</taxon>
        <taxon>Bacillati</taxon>
        <taxon>Actinomycetota</taxon>
        <taxon>Actinomycetes</taxon>
        <taxon>Propionibacteriales</taxon>
        <taxon>Nocardioidaceae</taxon>
        <taxon>Nocardioides</taxon>
    </lineage>
</organism>
<gene>
    <name evidence="1" type="ORF">BJ980_003384</name>
</gene>
<protein>
    <recommendedName>
        <fullName evidence="3">DUF2617 family protein</fullName>
    </recommendedName>
</protein>
<comment type="caution">
    <text evidence="1">The sequence shown here is derived from an EMBL/GenBank/DDBJ whole genome shotgun (WGS) entry which is preliminary data.</text>
</comment>
<dbReference type="EMBL" id="JACCAA010000001">
    <property type="protein sequence ID" value="NYG60461.1"/>
    <property type="molecule type" value="Genomic_DNA"/>
</dbReference>
<evidence type="ECO:0008006" key="3">
    <source>
        <dbReference type="Google" id="ProtNLM"/>
    </source>
</evidence>
<accession>A0A7Y9US11</accession>
<name>A0A7Y9US11_9ACTN</name>
<keyword evidence="2" id="KW-1185">Reference proteome</keyword>
<proteinExistence type="predicted"/>
<dbReference type="AlphaFoldDB" id="A0A7Y9US11"/>
<evidence type="ECO:0000313" key="1">
    <source>
        <dbReference type="EMBL" id="NYG60461.1"/>
    </source>
</evidence>
<dbReference type="InterPro" id="IPR024486">
    <property type="entry name" value="DUF2617"/>
</dbReference>
<dbReference type="RefSeq" id="WP_179503387.1">
    <property type="nucleotide sequence ID" value="NZ_JACCAA010000001.1"/>
</dbReference>
<dbReference type="Pfam" id="PF10936">
    <property type="entry name" value="DUF2617"/>
    <property type="match status" value="1"/>
</dbReference>